<name>A0A2U9S2N4_9PROT</name>
<organism evidence="2 3">
    <name type="scientific">Azospirillum ramasamyi</name>
    <dbReference type="NCBI Taxonomy" id="682998"/>
    <lineage>
        <taxon>Bacteria</taxon>
        <taxon>Pseudomonadati</taxon>
        <taxon>Pseudomonadota</taxon>
        <taxon>Alphaproteobacteria</taxon>
        <taxon>Rhodospirillales</taxon>
        <taxon>Azospirillaceae</taxon>
        <taxon>Azospirillum</taxon>
    </lineage>
</organism>
<evidence type="ECO:0000313" key="3">
    <source>
        <dbReference type="Proteomes" id="UP000249605"/>
    </source>
</evidence>
<keyword evidence="3" id="KW-1185">Reference proteome</keyword>
<dbReference type="InterPro" id="IPR018968">
    <property type="entry name" value="Phasin"/>
</dbReference>
<gene>
    <name evidence="2" type="ORF">DM194_02145</name>
</gene>
<dbReference type="KEGG" id="azm:DM194_02145"/>
<sequence length="159" mass="16761">MSDQIAAVTKSVEDAIATAKQNLEGLVKAQQEQIEKASAQVLKGYDDLTVLTKQNVDAFVKSGTVVAKGAEEAGKQVTAFTQSSLEKSVSNAKALLAVKTIQELVELQNAYAKASIDALVSESTKMQELTVKIANEALAPLSARVNATVEVLSKKQVAA</sequence>
<dbReference type="Pfam" id="PF09361">
    <property type="entry name" value="Phasin_2"/>
    <property type="match status" value="1"/>
</dbReference>
<proteinExistence type="predicted"/>
<dbReference type="EMBL" id="CP029829">
    <property type="protein sequence ID" value="AWU93161.1"/>
    <property type="molecule type" value="Genomic_DNA"/>
</dbReference>
<evidence type="ECO:0000313" key="2">
    <source>
        <dbReference type="EMBL" id="AWU93161.1"/>
    </source>
</evidence>
<accession>A0A2U9S2N4</accession>
<dbReference type="RefSeq" id="WP_111065705.1">
    <property type="nucleotide sequence ID" value="NZ_CP029829.1"/>
</dbReference>
<feature type="domain" description="Phasin" evidence="1">
    <location>
        <begin position="48"/>
        <end position="145"/>
    </location>
</feature>
<dbReference type="NCBIfam" id="TIGR01841">
    <property type="entry name" value="phasin"/>
    <property type="match status" value="1"/>
</dbReference>
<protein>
    <submittedName>
        <fullName evidence="2">Phasin family protein</fullName>
    </submittedName>
</protein>
<dbReference type="InterPro" id="IPR010127">
    <property type="entry name" value="Phasin_subfam-1"/>
</dbReference>
<dbReference type="OrthoDB" id="7303820at2"/>
<evidence type="ECO:0000259" key="1">
    <source>
        <dbReference type="Pfam" id="PF09361"/>
    </source>
</evidence>
<dbReference type="Proteomes" id="UP000249605">
    <property type="component" value="Chromosome"/>
</dbReference>
<dbReference type="AlphaFoldDB" id="A0A2U9S2N4"/>
<reference evidence="2 3" key="1">
    <citation type="journal article" date="2019" name="Int. J. Syst. Evol. Microbiol.">
        <title>Azospirillum ramasamyi sp. nov., a novel diazotrophic bacterium isolated from fermented bovine products.</title>
        <authorList>
            <person name="Anandham R."/>
            <person name="Heo J."/>
            <person name="Krishnamoorthy R."/>
            <person name="SenthilKumar M."/>
            <person name="Gopal N.O."/>
            <person name="Kim S.J."/>
            <person name="Kwon S.W."/>
        </authorList>
    </citation>
    <scope>NUCLEOTIDE SEQUENCE [LARGE SCALE GENOMIC DNA]</scope>
    <source>
        <strain evidence="2 3">M2T2B2</strain>
    </source>
</reference>